<feature type="transmembrane region" description="Helical" evidence="1">
    <location>
        <begin position="59"/>
        <end position="80"/>
    </location>
</feature>
<evidence type="ECO:0000313" key="3">
    <source>
        <dbReference type="Proteomes" id="UP001589733"/>
    </source>
</evidence>
<keyword evidence="3" id="KW-1185">Reference proteome</keyword>
<evidence type="ECO:0000313" key="2">
    <source>
        <dbReference type="EMBL" id="MFB9992068.1"/>
    </source>
</evidence>
<feature type="transmembrane region" description="Helical" evidence="1">
    <location>
        <begin position="118"/>
        <end position="137"/>
    </location>
</feature>
<feature type="transmembrane region" description="Helical" evidence="1">
    <location>
        <begin position="92"/>
        <end position="112"/>
    </location>
</feature>
<feature type="transmembrane region" description="Helical" evidence="1">
    <location>
        <begin position="18"/>
        <end position="39"/>
    </location>
</feature>
<reference evidence="2 3" key="1">
    <citation type="submission" date="2024-09" db="EMBL/GenBank/DDBJ databases">
        <authorList>
            <person name="Sun Q."/>
            <person name="Mori K."/>
        </authorList>
    </citation>
    <scope>NUCLEOTIDE SEQUENCE [LARGE SCALE GENOMIC DNA]</scope>
    <source>
        <strain evidence="2 3">JCM 13503</strain>
    </source>
</reference>
<gene>
    <name evidence="2" type="ORF">ACFFLM_08855</name>
</gene>
<dbReference type="RefSeq" id="WP_380008255.1">
    <property type="nucleotide sequence ID" value="NZ_JBHLYR010000028.1"/>
</dbReference>
<comment type="caution">
    <text evidence="2">The sequence shown here is derived from an EMBL/GenBank/DDBJ whole genome shotgun (WGS) entry which is preliminary data.</text>
</comment>
<keyword evidence="1" id="KW-0812">Transmembrane</keyword>
<dbReference type="EMBL" id="JBHLYR010000028">
    <property type="protein sequence ID" value="MFB9992068.1"/>
    <property type="molecule type" value="Genomic_DNA"/>
</dbReference>
<sequence>MTPITVSLPARPSQTTALIFRSALLAGGASALINMSLYGVFQETFSTLLVGQPGQEAPFWPGAIVLFSLVGALGGGLVFAVMRRFLRRPERAFGWVARLVLLASFAMLLGVRNGSWDVVLLLALMHVVVCLCVVRLVPGHEERHHRD</sequence>
<name>A0ABV6AX32_9DEIO</name>
<keyword evidence="1" id="KW-0472">Membrane</keyword>
<accession>A0ABV6AX32</accession>
<proteinExistence type="predicted"/>
<dbReference type="Pfam" id="PF19545">
    <property type="entry name" value="DUF6069"/>
    <property type="match status" value="1"/>
</dbReference>
<keyword evidence="1" id="KW-1133">Transmembrane helix</keyword>
<dbReference type="Proteomes" id="UP001589733">
    <property type="component" value="Unassembled WGS sequence"/>
</dbReference>
<protein>
    <submittedName>
        <fullName evidence="2">DUF6069 family protein</fullName>
    </submittedName>
</protein>
<evidence type="ECO:0000256" key="1">
    <source>
        <dbReference type="SAM" id="Phobius"/>
    </source>
</evidence>
<dbReference type="InterPro" id="IPR045713">
    <property type="entry name" value="DUF6069"/>
</dbReference>
<organism evidence="2 3">
    <name type="scientific">Deinococcus oregonensis</name>
    <dbReference type="NCBI Taxonomy" id="1805970"/>
    <lineage>
        <taxon>Bacteria</taxon>
        <taxon>Thermotogati</taxon>
        <taxon>Deinococcota</taxon>
        <taxon>Deinococci</taxon>
        <taxon>Deinococcales</taxon>
        <taxon>Deinococcaceae</taxon>
        <taxon>Deinococcus</taxon>
    </lineage>
</organism>